<dbReference type="Pfam" id="PF00078">
    <property type="entry name" value="RVT_1"/>
    <property type="match status" value="1"/>
</dbReference>
<dbReference type="InterPro" id="IPR000477">
    <property type="entry name" value="RT_dom"/>
</dbReference>
<comment type="caution">
    <text evidence="4">The sequence shown here is derived from an EMBL/GenBank/DDBJ whole genome shotgun (WGS) entry which is preliminary data.</text>
</comment>
<dbReference type="InterPro" id="IPR005135">
    <property type="entry name" value="Endo/exonuclease/phosphatase"/>
</dbReference>
<evidence type="ECO:0000259" key="3">
    <source>
        <dbReference type="Pfam" id="PF14529"/>
    </source>
</evidence>
<sequence>MKFSIPNYTTYRNDRPTTNNRPFGGTAILIKKPLPHYNIPTPTLNGAEATIVALTPTDGNPILITSMYIPPSVRVTHVPTDINTILNLGPTSLICGDLNAKHTTWGCTYNSSRGNALKNFADQNGIDILAPPTPTRFGHNSASTIDIALTANFDWPFQIHSLPELSSDHNPVLIHFASQEKFKLPSPKLHTNWELFRKTLLDTTINTFTLPKAHRGEDIEIEVAKLTHNILSAHQNASKPIQTNKQTFIGRELRNLFRERNKAKKLWQFTRFPADKQNLNRIQNEIRRKVHLHKQKDWEETLENLNAENGTLWKNRNFSVIINGTYSSPRNIAAGVPKGGILSPTLFNYFVNDIPKQPDTTLCVYADDTAILARHYFPKNIGQALNNHLKDLEVWYSTWKIALNVSKTEAVFFNKNNRNIEPDIYLNNNKIPWSGSTKYLGVTLDKKLTFKQHVILIKQRYKAAVSNFFSPSREKLYIK</sequence>
<dbReference type="InterPro" id="IPR036691">
    <property type="entry name" value="Endo/exonu/phosph_ase_sf"/>
</dbReference>
<evidence type="ECO:0000313" key="4">
    <source>
        <dbReference type="EMBL" id="GFU58867.1"/>
    </source>
</evidence>
<dbReference type="OrthoDB" id="6437002at2759"/>
<dbReference type="Pfam" id="PF14529">
    <property type="entry name" value="Exo_endo_phos_2"/>
    <property type="match status" value="1"/>
</dbReference>
<keyword evidence="4" id="KW-0548">Nucleotidyltransferase</keyword>
<organism evidence="4 5">
    <name type="scientific">Nephila pilipes</name>
    <name type="common">Giant wood spider</name>
    <name type="synonym">Nephila maculata</name>
    <dbReference type="NCBI Taxonomy" id="299642"/>
    <lineage>
        <taxon>Eukaryota</taxon>
        <taxon>Metazoa</taxon>
        <taxon>Ecdysozoa</taxon>
        <taxon>Arthropoda</taxon>
        <taxon>Chelicerata</taxon>
        <taxon>Arachnida</taxon>
        <taxon>Araneae</taxon>
        <taxon>Araneomorphae</taxon>
        <taxon>Entelegynae</taxon>
        <taxon>Araneoidea</taxon>
        <taxon>Nephilidae</taxon>
        <taxon>Nephila</taxon>
    </lineage>
</organism>
<keyword evidence="4" id="KW-0808">Transferase</keyword>
<feature type="domain" description="Endonuclease/exonuclease/phosphatase" evidence="3">
    <location>
        <begin position="62"/>
        <end position="172"/>
    </location>
</feature>
<dbReference type="EMBL" id="BMAW01040220">
    <property type="protein sequence ID" value="GFU58867.1"/>
    <property type="molecule type" value="Genomic_DNA"/>
</dbReference>
<evidence type="ECO:0000256" key="1">
    <source>
        <dbReference type="SAM" id="MobiDB-lite"/>
    </source>
</evidence>
<dbReference type="InterPro" id="IPR052560">
    <property type="entry name" value="RdDP_mobile_element"/>
</dbReference>
<keyword evidence="5" id="KW-1185">Reference proteome</keyword>
<dbReference type="PANTHER" id="PTHR36688">
    <property type="entry name" value="ENDO/EXONUCLEASE/PHOSPHATASE DOMAIN-CONTAINING PROTEIN"/>
    <property type="match status" value="1"/>
</dbReference>
<dbReference type="PANTHER" id="PTHR36688:SF1">
    <property type="entry name" value="ENDONUCLEASE_EXONUCLEASE_PHOSPHATASE DOMAIN-CONTAINING PROTEIN"/>
    <property type="match status" value="1"/>
</dbReference>
<evidence type="ECO:0000313" key="5">
    <source>
        <dbReference type="Proteomes" id="UP000887013"/>
    </source>
</evidence>
<dbReference type="AlphaFoldDB" id="A0A8X6QZI5"/>
<feature type="domain" description="Reverse transcriptase" evidence="2">
    <location>
        <begin position="313"/>
        <end position="444"/>
    </location>
</feature>
<evidence type="ECO:0000259" key="2">
    <source>
        <dbReference type="Pfam" id="PF00078"/>
    </source>
</evidence>
<dbReference type="SUPFAM" id="SSF56219">
    <property type="entry name" value="DNase I-like"/>
    <property type="match status" value="1"/>
</dbReference>
<dbReference type="Proteomes" id="UP000887013">
    <property type="component" value="Unassembled WGS sequence"/>
</dbReference>
<accession>A0A8X6QZI5</accession>
<protein>
    <submittedName>
        <fullName evidence="4">RNA-directed DNA polymerase from mobile element jockey</fullName>
    </submittedName>
</protein>
<reference evidence="4" key="1">
    <citation type="submission" date="2020-08" db="EMBL/GenBank/DDBJ databases">
        <title>Multicomponent nature underlies the extraordinary mechanical properties of spider dragline silk.</title>
        <authorList>
            <person name="Kono N."/>
            <person name="Nakamura H."/>
            <person name="Mori M."/>
            <person name="Yoshida Y."/>
            <person name="Ohtoshi R."/>
            <person name="Malay A.D."/>
            <person name="Moran D.A.P."/>
            <person name="Tomita M."/>
            <person name="Numata K."/>
            <person name="Arakawa K."/>
        </authorList>
    </citation>
    <scope>NUCLEOTIDE SEQUENCE</scope>
</reference>
<gene>
    <name evidence="4" type="primary">jockey pol</name>
    <name evidence="4" type="ORF">NPIL_231111</name>
</gene>
<feature type="region of interest" description="Disordered" evidence="1">
    <location>
        <begin position="1"/>
        <end position="22"/>
    </location>
</feature>
<keyword evidence="4" id="KW-0695">RNA-directed DNA polymerase</keyword>
<dbReference type="Gene3D" id="3.60.10.10">
    <property type="entry name" value="Endonuclease/exonuclease/phosphatase"/>
    <property type="match status" value="1"/>
</dbReference>
<feature type="compositionally biased region" description="Polar residues" evidence="1">
    <location>
        <begin position="1"/>
        <end position="21"/>
    </location>
</feature>
<proteinExistence type="predicted"/>
<dbReference type="GO" id="GO:0003964">
    <property type="term" value="F:RNA-directed DNA polymerase activity"/>
    <property type="evidence" value="ECO:0007669"/>
    <property type="project" value="UniProtKB-KW"/>
</dbReference>
<name>A0A8X6QZI5_NEPPI</name>